<accession>A0A812KC48</accession>
<dbReference type="AlphaFoldDB" id="A0A812KC48"/>
<gene>
    <name evidence="1" type="ORF">SPIL2461_LOCUS3299</name>
</gene>
<evidence type="ECO:0000313" key="2">
    <source>
        <dbReference type="Proteomes" id="UP000649617"/>
    </source>
</evidence>
<organism evidence="1 2">
    <name type="scientific">Symbiodinium pilosum</name>
    <name type="common">Dinoflagellate</name>
    <dbReference type="NCBI Taxonomy" id="2952"/>
    <lineage>
        <taxon>Eukaryota</taxon>
        <taxon>Sar</taxon>
        <taxon>Alveolata</taxon>
        <taxon>Dinophyceae</taxon>
        <taxon>Suessiales</taxon>
        <taxon>Symbiodiniaceae</taxon>
        <taxon>Symbiodinium</taxon>
    </lineage>
</organism>
<dbReference type="Proteomes" id="UP000649617">
    <property type="component" value="Unassembled WGS sequence"/>
</dbReference>
<dbReference type="OrthoDB" id="10488394at2759"/>
<dbReference type="EMBL" id="CAJNIZ010003969">
    <property type="protein sequence ID" value="CAE7227689.1"/>
    <property type="molecule type" value="Genomic_DNA"/>
</dbReference>
<comment type="caution">
    <text evidence="1">The sequence shown here is derived from an EMBL/GenBank/DDBJ whole genome shotgun (WGS) entry which is preliminary data.</text>
</comment>
<sequence length="279" mass="32145">MARFIRRGKWNAALPFVPEEILRSAPVVLVESQALNATACDKDRFEVDMRRAYEGAKKTMKKLEDMVSADKRLLAQALLLKANTLANLVSRQTVFEEVDNVDPLSSAFSAARKAAGYSRELEDADLGNAMRVMGVVERTRHELRRDARSLHAAQQYFLLASREFEKHRVEKVNVWYAVAHWNVYNAFLDQKNIRKSVSFLKRAGDLRAQIEGTKNPHTRMYRKQLQEELKAFRNNLGEEAMQLEVQSTLQEFDRILAAVKSQFWAEEMLHADKGKDLFR</sequence>
<evidence type="ECO:0008006" key="3">
    <source>
        <dbReference type="Google" id="ProtNLM"/>
    </source>
</evidence>
<proteinExistence type="predicted"/>
<keyword evidence="2" id="KW-1185">Reference proteome</keyword>
<reference evidence="1" key="1">
    <citation type="submission" date="2021-02" db="EMBL/GenBank/DDBJ databases">
        <authorList>
            <person name="Dougan E. K."/>
            <person name="Rhodes N."/>
            <person name="Thang M."/>
            <person name="Chan C."/>
        </authorList>
    </citation>
    <scope>NUCLEOTIDE SEQUENCE</scope>
</reference>
<evidence type="ECO:0000313" key="1">
    <source>
        <dbReference type="EMBL" id="CAE7227689.1"/>
    </source>
</evidence>
<name>A0A812KC48_SYMPI</name>
<protein>
    <recommendedName>
        <fullName evidence="3">BRO1 domain-containing protein</fullName>
    </recommendedName>
</protein>